<comment type="caution">
    <text evidence="10">The sequence shown here is derived from an EMBL/GenBank/DDBJ whole genome shotgun (WGS) entry which is preliminary data.</text>
</comment>
<feature type="chain" id="PRO_5034110287" evidence="7">
    <location>
        <begin position="19"/>
        <end position="362"/>
    </location>
</feature>
<evidence type="ECO:0000256" key="3">
    <source>
        <dbReference type="ARBA" id="ARBA00022801"/>
    </source>
</evidence>
<dbReference type="PROSITE" id="PS00640">
    <property type="entry name" value="THIOL_PROTEASE_ASN"/>
    <property type="match status" value="1"/>
</dbReference>
<evidence type="ECO:0000256" key="6">
    <source>
        <dbReference type="ARBA" id="ARBA00023157"/>
    </source>
</evidence>
<keyword evidence="6" id="KW-1015">Disulfide bond</keyword>
<protein>
    <submittedName>
        <fullName evidence="10">Preprocathepsin cathepsin L</fullName>
    </submittedName>
</protein>
<dbReference type="FunFam" id="3.90.70.10:FF:000006">
    <property type="entry name" value="Cathepsin S"/>
    <property type="match status" value="1"/>
</dbReference>
<dbReference type="CDD" id="cd02248">
    <property type="entry name" value="Peptidase_C1A"/>
    <property type="match status" value="1"/>
</dbReference>
<dbReference type="InterPro" id="IPR038765">
    <property type="entry name" value="Papain-like_cys_pep_sf"/>
</dbReference>
<evidence type="ECO:0000259" key="8">
    <source>
        <dbReference type="SMART" id="SM00645"/>
    </source>
</evidence>
<keyword evidence="3" id="KW-0378">Hydrolase</keyword>
<evidence type="ECO:0000256" key="7">
    <source>
        <dbReference type="SAM" id="SignalP"/>
    </source>
</evidence>
<dbReference type="InterPro" id="IPR025660">
    <property type="entry name" value="Pept_his_AS"/>
</dbReference>
<dbReference type="GO" id="GO:0006508">
    <property type="term" value="P:proteolysis"/>
    <property type="evidence" value="ECO:0007669"/>
    <property type="project" value="UniProtKB-KW"/>
</dbReference>
<dbReference type="InterPro" id="IPR000668">
    <property type="entry name" value="Peptidase_C1A_C"/>
</dbReference>
<dbReference type="OrthoDB" id="10253408at2759"/>
<reference evidence="10" key="1">
    <citation type="submission" date="2019-05" db="EMBL/GenBank/DDBJ databases">
        <title>Annotation for the trematode Fasciolopsis buski.</title>
        <authorList>
            <person name="Choi Y.-J."/>
        </authorList>
    </citation>
    <scope>NUCLEOTIDE SEQUENCE</scope>
    <source>
        <strain evidence="10">HT</strain>
        <tissue evidence="10">Whole worm</tissue>
    </source>
</reference>
<dbReference type="PANTHER" id="PTHR12411">
    <property type="entry name" value="CYSTEINE PROTEASE FAMILY C1-RELATED"/>
    <property type="match status" value="1"/>
</dbReference>
<evidence type="ECO:0000313" key="10">
    <source>
        <dbReference type="EMBL" id="KAA0186144.1"/>
    </source>
</evidence>
<dbReference type="InterPro" id="IPR039417">
    <property type="entry name" value="Peptidase_C1A_papain-like"/>
</dbReference>
<keyword evidence="11" id="KW-1185">Reference proteome</keyword>
<dbReference type="Gene3D" id="3.90.70.10">
    <property type="entry name" value="Cysteine proteinases"/>
    <property type="match status" value="1"/>
</dbReference>
<evidence type="ECO:0000313" key="11">
    <source>
        <dbReference type="Proteomes" id="UP000728185"/>
    </source>
</evidence>
<evidence type="ECO:0000256" key="2">
    <source>
        <dbReference type="ARBA" id="ARBA00022670"/>
    </source>
</evidence>
<dbReference type="SMART" id="SM00645">
    <property type="entry name" value="Pept_C1"/>
    <property type="match status" value="1"/>
</dbReference>
<evidence type="ECO:0000256" key="1">
    <source>
        <dbReference type="ARBA" id="ARBA00008455"/>
    </source>
</evidence>
<dbReference type="InterPro" id="IPR000169">
    <property type="entry name" value="Pept_cys_AS"/>
</dbReference>
<dbReference type="PROSITE" id="PS51257">
    <property type="entry name" value="PROKAR_LIPOPROTEIN"/>
    <property type="match status" value="1"/>
</dbReference>
<dbReference type="PROSITE" id="PS00639">
    <property type="entry name" value="THIOL_PROTEASE_HIS"/>
    <property type="match status" value="1"/>
</dbReference>
<evidence type="ECO:0000259" key="9">
    <source>
        <dbReference type="SMART" id="SM00848"/>
    </source>
</evidence>
<dbReference type="Pfam" id="PF08246">
    <property type="entry name" value="Inhibitor_I29"/>
    <property type="match status" value="1"/>
</dbReference>
<keyword evidence="5" id="KW-0865">Zymogen</keyword>
<dbReference type="PROSITE" id="PS00139">
    <property type="entry name" value="THIOL_PROTEASE_CYS"/>
    <property type="match status" value="1"/>
</dbReference>
<feature type="domain" description="Peptidase C1A papain C-terminal" evidence="8">
    <location>
        <begin position="140"/>
        <end position="361"/>
    </location>
</feature>
<accession>A0A8E0RPX0</accession>
<evidence type="ECO:0000256" key="5">
    <source>
        <dbReference type="ARBA" id="ARBA00023145"/>
    </source>
</evidence>
<name>A0A8E0RPX0_9TREM</name>
<dbReference type="InterPro" id="IPR013128">
    <property type="entry name" value="Peptidase_C1A"/>
</dbReference>
<keyword evidence="2" id="KW-0645">Protease</keyword>
<dbReference type="SUPFAM" id="SSF54001">
    <property type="entry name" value="Cysteine proteinases"/>
    <property type="match status" value="1"/>
</dbReference>
<proteinExistence type="inferred from homology"/>
<dbReference type="GO" id="GO:0008234">
    <property type="term" value="F:cysteine-type peptidase activity"/>
    <property type="evidence" value="ECO:0007669"/>
    <property type="project" value="UniProtKB-KW"/>
</dbReference>
<dbReference type="EMBL" id="LUCM01009940">
    <property type="protein sequence ID" value="KAA0186144.1"/>
    <property type="molecule type" value="Genomic_DNA"/>
</dbReference>
<evidence type="ECO:0000256" key="4">
    <source>
        <dbReference type="ARBA" id="ARBA00022807"/>
    </source>
</evidence>
<dbReference type="AlphaFoldDB" id="A0A8E0RPX0"/>
<dbReference type="InterPro" id="IPR025661">
    <property type="entry name" value="Pept_asp_AS"/>
</dbReference>
<feature type="domain" description="Cathepsin propeptide inhibitor" evidence="9">
    <location>
        <begin position="55"/>
        <end position="114"/>
    </location>
</feature>
<gene>
    <name evidence="10" type="ORF">FBUS_09601</name>
</gene>
<sequence length="362" mass="40334">MRISLLIVFSIQCFIVSCRLRFVPWAKLTPAKPLGQGPSGCTSDRLFDRGTEAAWKLFKMAYNKGLSEVENKFRFEIFKQNYRMIMEHNAKYELGLTTYRMDINMFSDKTNEELKSLRGVKIPAGGLMRRSLYTRESRTPPDSIDWRKKGAVTNVKNQGNCGSCWAFATTGAIEGHHFNKYGKLYNLSEQQLVDCSLDDGNNACNGGLMDFAFRYIQEAGGIETEDCYPYVSGRTGQEAKCSLNRTCFVAHVTGYKDLPTADESVLKSAVGLQGPVAIAINAGLPSFSFYSSGIYEDAQCGGQEDDLDHGVLAVGYGRENGTDYWLVKNSWGPHWGEEGYVKIRRNMQNMCGVATAASYPLV</sequence>
<keyword evidence="7" id="KW-0732">Signal</keyword>
<dbReference type="Pfam" id="PF00112">
    <property type="entry name" value="Peptidase_C1"/>
    <property type="match status" value="1"/>
</dbReference>
<dbReference type="InterPro" id="IPR013201">
    <property type="entry name" value="Prot_inhib_I29"/>
</dbReference>
<comment type="similarity">
    <text evidence="1">Belongs to the peptidase C1 family.</text>
</comment>
<organism evidence="10 11">
    <name type="scientific">Fasciolopsis buskii</name>
    <dbReference type="NCBI Taxonomy" id="27845"/>
    <lineage>
        <taxon>Eukaryota</taxon>
        <taxon>Metazoa</taxon>
        <taxon>Spiralia</taxon>
        <taxon>Lophotrochozoa</taxon>
        <taxon>Platyhelminthes</taxon>
        <taxon>Trematoda</taxon>
        <taxon>Digenea</taxon>
        <taxon>Plagiorchiida</taxon>
        <taxon>Echinostomata</taxon>
        <taxon>Echinostomatoidea</taxon>
        <taxon>Fasciolidae</taxon>
        <taxon>Fasciolopsis</taxon>
    </lineage>
</organism>
<keyword evidence="4" id="KW-0788">Thiol protease</keyword>
<feature type="signal peptide" evidence="7">
    <location>
        <begin position="1"/>
        <end position="18"/>
    </location>
</feature>
<dbReference type="PRINTS" id="PR00705">
    <property type="entry name" value="PAPAIN"/>
</dbReference>
<dbReference type="SMART" id="SM00848">
    <property type="entry name" value="Inhibitor_I29"/>
    <property type="match status" value="1"/>
</dbReference>
<dbReference type="Proteomes" id="UP000728185">
    <property type="component" value="Unassembled WGS sequence"/>
</dbReference>